<feature type="transmembrane region" description="Helical" evidence="5">
    <location>
        <begin position="196"/>
        <end position="219"/>
    </location>
</feature>
<feature type="domain" description="Abscisic acid G-protein coupled receptor-like" evidence="6">
    <location>
        <begin position="311"/>
        <end position="533"/>
    </location>
</feature>
<keyword evidence="9" id="KW-1185">Reference proteome</keyword>
<evidence type="ECO:0008006" key="10">
    <source>
        <dbReference type="Google" id="ProtNLM"/>
    </source>
</evidence>
<dbReference type="KEGG" id="ncs:NCAS_0H01730"/>
<dbReference type="InterPro" id="IPR022535">
    <property type="entry name" value="Golgi_pH-regulator_cons_dom"/>
</dbReference>
<keyword evidence="2 5" id="KW-0812">Transmembrane</keyword>
<dbReference type="InParanoid" id="G0VJ05"/>
<feature type="transmembrane region" description="Helical" evidence="5">
    <location>
        <begin position="6"/>
        <end position="23"/>
    </location>
</feature>
<dbReference type="EMBL" id="HE576759">
    <property type="protein sequence ID" value="CCC71483.1"/>
    <property type="molecule type" value="Genomic_DNA"/>
</dbReference>
<dbReference type="Pfam" id="PF12430">
    <property type="entry name" value="ABA_GPCR"/>
    <property type="match status" value="1"/>
</dbReference>
<feature type="transmembrane region" description="Helical" evidence="5">
    <location>
        <begin position="397"/>
        <end position="420"/>
    </location>
</feature>
<feature type="transmembrane region" description="Helical" evidence="5">
    <location>
        <begin position="324"/>
        <end position="348"/>
    </location>
</feature>
<dbReference type="eggNOG" id="KOG2417">
    <property type="taxonomic scope" value="Eukaryota"/>
</dbReference>
<dbReference type="RefSeq" id="XP_003677831.1">
    <property type="nucleotide sequence ID" value="XM_003677783.1"/>
</dbReference>
<evidence type="ECO:0000259" key="6">
    <source>
        <dbReference type="Pfam" id="PF12430"/>
    </source>
</evidence>
<dbReference type="OrthoDB" id="264392at2759"/>
<evidence type="ECO:0000259" key="7">
    <source>
        <dbReference type="Pfam" id="PF12537"/>
    </source>
</evidence>
<evidence type="ECO:0000313" key="8">
    <source>
        <dbReference type="EMBL" id="CCC71483.1"/>
    </source>
</evidence>
<dbReference type="Pfam" id="PF12537">
    <property type="entry name" value="GPHR_N"/>
    <property type="match status" value="1"/>
</dbReference>
<evidence type="ECO:0000256" key="3">
    <source>
        <dbReference type="ARBA" id="ARBA00022989"/>
    </source>
</evidence>
<dbReference type="STRING" id="1064592.G0VJ05"/>
<evidence type="ECO:0000313" key="9">
    <source>
        <dbReference type="Proteomes" id="UP000001640"/>
    </source>
</evidence>
<reference evidence="8 9" key="1">
    <citation type="journal article" date="2011" name="Proc. Natl. Acad. Sci. U.S.A.">
        <title>Evolutionary erosion of yeast sex chromosomes by mating-type switching accidents.</title>
        <authorList>
            <person name="Gordon J.L."/>
            <person name="Armisen D."/>
            <person name="Proux-Wera E."/>
            <person name="Oheigeartaigh S.S."/>
            <person name="Byrne K.P."/>
            <person name="Wolfe K.H."/>
        </authorList>
    </citation>
    <scope>NUCLEOTIDE SEQUENCE [LARGE SCALE GENOMIC DNA]</scope>
    <source>
        <strain evidence="9">ATCC 76901 / BCRC 22586 / CBS 4309 / NBRC 1992 / NRRL Y-12630</strain>
    </source>
</reference>
<accession>G0VJ05</accession>
<organism evidence="8 9">
    <name type="scientific">Naumovozyma castellii</name>
    <name type="common">Yeast</name>
    <name type="synonym">Saccharomyces castellii</name>
    <dbReference type="NCBI Taxonomy" id="27288"/>
    <lineage>
        <taxon>Eukaryota</taxon>
        <taxon>Fungi</taxon>
        <taxon>Dikarya</taxon>
        <taxon>Ascomycota</taxon>
        <taxon>Saccharomycotina</taxon>
        <taxon>Saccharomycetes</taxon>
        <taxon>Saccharomycetales</taxon>
        <taxon>Saccharomycetaceae</taxon>
        <taxon>Naumovozyma</taxon>
    </lineage>
</organism>
<dbReference type="OMA" id="FRFNYQH"/>
<protein>
    <recommendedName>
        <fullName evidence="10">Abscisic acid G-protein coupled receptor-like domain-containing protein</fullName>
    </recommendedName>
</protein>
<evidence type="ECO:0000256" key="4">
    <source>
        <dbReference type="ARBA" id="ARBA00023136"/>
    </source>
</evidence>
<gene>
    <name evidence="8" type="primary">NCAS0H01730</name>
    <name evidence="8" type="ordered locus">NCAS_0H01730</name>
</gene>
<feature type="transmembrane region" description="Helical" evidence="5">
    <location>
        <begin position="158"/>
        <end position="176"/>
    </location>
</feature>
<feature type="transmembrane region" description="Helical" evidence="5">
    <location>
        <begin position="81"/>
        <end position="104"/>
    </location>
</feature>
<feature type="transmembrane region" description="Helical" evidence="5">
    <location>
        <begin position="507"/>
        <end position="530"/>
    </location>
</feature>
<feature type="domain" description="Golgi pH regulator conserved" evidence="7">
    <location>
        <begin position="181"/>
        <end position="238"/>
    </location>
</feature>
<dbReference type="InterPro" id="IPR025969">
    <property type="entry name" value="ABA_GPCR_dom"/>
</dbReference>
<dbReference type="FunCoup" id="G0VJ05">
    <property type="interactions" value="192"/>
</dbReference>
<comment type="subcellular location">
    <subcellularLocation>
        <location evidence="1">Membrane</location>
        <topology evidence="1">Multi-pass membrane protein</topology>
    </subcellularLocation>
</comment>
<dbReference type="AlphaFoldDB" id="G0VJ05"/>
<keyword evidence="3 5" id="KW-1133">Transmembrane helix</keyword>
<sequence length="542" mass="62922">MLSSLLNFTVLALTGTLMYRWSYNVLWFKLGHLFDNISPPSKKDELSLSNSWRSEINDNSTTFFEKFYTEYSLPSHTIVNYIRIFFSIALTCYTITIEIILWQIKSATVNKSADFITNWIWPLISISLSLILLLFQPFLILLSLLNKFFNDRFNIDRLVIPTSALMLVFISILNLIKFGPFQYTHNILTRLSIAGVTLMATLSGIATVSTSYYTFLYVWNKYRKSKRSISRMHLSGDDRINQRFVVWASHTEIKEKLESYLYNINQDLNALEKVKSEPHMKNNMEMERLMERIGYHQLEVGKLETLLKKPSNLRTLRKVFDVGFLIYCVYKIVNTFTVRIPSIIIASLQPPMEPEFDLFDKKRISDPLAVTLANILDFFLFRFNYQHDLDSLVKQISLLLSTSLFVCSISTVNTTISYLLEILPIRFQVLAMFAMKNNDDIDNLPTFRRNSKNAMEKTPSIIKNLIVSELTGIYVIATVLMIRSNLPFEVSKKMKDLLGEKFTVPNIIIDYWFDEVFAVSCILTSIFIIFAERRFSSTNKAK</sequence>
<evidence type="ECO:0000256" key="5">
    <source>
        <dbReference type="SAM" id="Phobius"/>
    </source>
</evidence>
<keyword evidence="4 5" id="KW-0472">Membrane</keyword>
<evidence type="ECO:0000256" key="1">
    <source>
        <dbReference type="ARBA" id="ARBA00004141"/>
    </source>
</evidence>
<dbReference type="GeneID" id="96905161"/>
<dbReference type="GO" id="GO:0016020">
    <property type="term" value="C:membrane"/>
    <property type="evidence" value="ECO:0007669"/>
    <property type="project" value="UniProtKB-SubCell"/>
</dbReference>
<evidence type="ECO:0000256" key="2">
    <source>
        <dbReference type="ARBA" id="ARBA00022692"/>
    </source>
</evidence>
<feature type="transmembrane region" description="Helical" evidence="5">
    <location>
        <begin position="465"/>
        <end position="486"/>
    </location>
</feature>
<dbReference type="Proteomes" id="UP000001640">
    <property type="component" value="Chromosome 8"/>
</dbReference>
<dbReference type="PANTHER" id="PTHR15948:SF0">
    <property type="entry name" value="GOLGI PH REGULATOR A-RELATED"/>
    <property type="match status" value="1"/>
</dbReference>
<dbReference type="InterPro" id="IPR015672">
    <property type="entry name" value="GPHR/GTG"/>
</dbReference>
<reference key="2">
    <citation type="submission" date="2011-08" db="EMBL/GenBank/DDBJ databases">
        <title>Genome sequence of Naumovozyma castellii.</title>
        <authorList>
            <person name="Gordon J.L."/>
            <person name="Armisen D."/>
            <person name="Proux-Wera E."/>
            <person name="OhEigeartaigh S.S."/>
            <person name="Byrne K.P."/>
            <person name="Wolfe K.H."/>
        </authorList>
    </citation>
    <scope>NUCLEOTIDE SEQUENCE</scope>
    <source>
        <strain>Type strain:CBS 4309</strain>
    </source>
</reference>
<name>G0VJ05_NAUCA</name>
<proteinExistence type="predicted"/>
<feature type="transmembrane region" description="Helical" evidence="5">
    <location>
        <begin position="119"/>
        <end position="146"/>
    </location>
</feature>
<dbReference type="HOGENOM" id="CLU_498921_0_0_1"/>
<dbReference type="PANTHER" id="PTHR15948">
    <property type="entry name" value="G-PROTEIN COUPLED RECEPTOR 89-RELATED"/>
    <property type="match status" value="1"/>
</dbReference>